<evidence type="ECO:0000256" key="2">
    <source>
        <dbReference type="ARBA" id="ARBA00004496"/>
    </source>
</evidence>
<evidence type="ECO:0000256" key="15">
    <source>
        <dbReference type="ARBA" id="ARBA00022884"/>
    </source>
</evidence>
<accession>A0A1I4WLV2</accession>
<keyword evidence="14" id="KW-0460">Magnesium</keyword>
<dbReference type="GO" id="GO:0046872">
    <property type="term" value="F:metal ion binding"/>
    <property type="evidence" value="ECO:0007669"/>
    <property type="project" value="UniProtKB-KW"/>
</dbReference>
<sequence>MDVQRGFFSALNPPPPRFRHSTGAVPPAINRFNSCPQVLVVTEEILINVTPRETRVALVENGMLQEMHIERASRRGYVGNVYKGKVSRVMPGMQAAFVEIGLDRAAFLHASDIIRPHSTLLGENGESAPSPTPPINELLRDGQEIVVQVVKDPIGTKGARLTTHLSIPSRYLVLLPYSTVLGVSVRIEDETERMRLKEILAESIGGNPLGYIVRTNAEGQTREALAEDIDYLGKLWRSLLDGMATARVGTRVYEDLPLALRALRDLMRPSIEKVRVDSRETYDKAVEFTSQFMPDLADRIEHYPGERPVFDLYGIEDEIQRALRKDVPLKSGGYLIVDQTEAMTTIDVNTGSFLGTRNLEETVYRTNLEAAQSAARHLRLRNLGGIIIIDFIDMTDEEHKRQVIRQLEKSLARDHAKTTVYDMSPLGLVEMTRKRTTESLERQLCEPCPACSGRGTIKTAETVTYEIFREITRAVRQFDAEKLLVLATPEVVARILDEDSTAVAELEEFIGKTIRFQPEEHYSQEQFDVVLL</sequence>
<reference evidence="17 18" key="1">
    <citation type="submission" date="2016-10" db="EMBL/GenBank/DDBJ databases">
        <authorList>
            <person name="de Groot N.N."/>
        </authorList>
    </citation>
    <scope>NUCLEOTIDE SEQUENCE [LARGE SCALE GENOMIC DNA]</scope>
    <source>
        <strain evidence="17 18">CGMCC 1.7659</strain>
    </source>
</reference>
<evidence type="ECO:0000313" key="18">
    <source>
        <dbReference type="Proteomes" id="UP000198575"/>
    </source>
</evidence>
<evidence type="ECO:0000256" key="1">
    <source>
        <dbReference type="ARBA" id="ARBA00001946"/>
    </source>
</evidence>
<evidence type="ECO:0000256" key="3">
    <source>
        <dbReference type="ARBA" id="ARBA00005663"/>
    </source>
</evidence>
<evidence type="ECO:0000256" key="11">
    <source>
        <dbReference type="ARBA" id="ARBA00022730"/>
    </source>
</evidence>
<keyword evidence="8" id="KW-0819">tRNA processing</keyword>
<evidence type="ECO:0000256" key="8">
    <source>
        <dbReference type="ARBA" id="ARBA00022694"/>
    </source>
</evidence>
<dbReference type="NCBIfam" id="NF008689">
    <property type="entry name" value="PRK11712.1"/>
    <property type="match status" value="1"/>
</dbReference>
<gene>
    <name evidence="17" type="ORF">SAMN05216289_105113</name>
</gene>
<dbReference type="NCBIfam" id="TIGR00757">
    <property type="entry name" value="RNaseEG"/>
    <property type="match status" value="1"/>
</dbReference>
<keyword evidence="18" id="KW-1185">Reference proteome</keyword>
<dbReference type="Gene3D" id="2.40.50.140">
    <property type="entry name" value="Nucleic acid-binding proteins"/>
    <property type="match status" value="1"/>
</dbReference>
<evidence type="ECO:0000256" key="4">
    <source>
        <dbReference type="ARBA" id="ARBA00017719"/>
    </source>
</evidence>
<evidence type="ECO:0000256" key="5">
    <source>
        <dbReference type="ARBA" id="ARBA00022490"/>
    </source>
</evidence>
<dbReference type="GO" id="GO:0019843">
    <property type="term" value="F:rRNA binding"/>
    <property type="evidence" value="ECO:0007669"/>
    <property type="project" value="UniProtKB-KW"/>
</dbReference>
<comment type="subcellular location">
    <subcellularLocation>
        <location evidence="2">Cytoplasm</location>
    </subcellularLocation>
</comment>
<dbReference type="PANTHER" id="PTHR30001">
    <property type="entry name" value="RIBONUCLEASE"/>
    <property type="match status" value="1"/>
</dbReference>
<dbReference type="SMART" id="SM00316">
    <property type="entry name" value="S1"/>
    <property type="match status" value="1"/>
</dbReference>
<keyword evidence="6" id="KW-0698">rRNA processing</keyword>
<dbReference type="AlphaFoldDB" id="A0A1I4WLV2"/>
<dbReference type="PROSITE" id="PS50126">
    <property type="entry name" value="S1"/>
    <property type="match status" value="1"/>
</dbReference>
<name>A0A1I4WLV2_9GAMM</name>
<dbReference type="InterPro" id="IPR019307">
    <property type="entry name" value="RNA-bd_AU-1/RNase_E/G"/>
</dbReference>
<dbReference type="Pfam" id="PF00575">
    <property type="entry name" value="S1"/>
    <property type="match status" value="1"/>
</dbReference>
<dbReference type="GO" id="GO:0005737">
    <property type="term" value="C:cytoplasm"/>
    <property type="evidence" value="ECO:0007669"/>
    <property type="project" value="UniProtKB-SubCell"/>
</dbReference>
<dbReference type="EMBL" id="FOVF01000005">
    <property type="protein sequence ID" value="SFN14130.1"/>
    <property type="molecule type" value="Genomic_DNA"/>
</dbReference>
<keyword evidence="15" id="KW-0694">RNA-binding</keyword>
<evidence type="ECO:0000259" key="16">
    <source>
        <dbReference type="PROSITE" id="PS50126"/>
    </source>
</evidence>
<keyword evidence="12" id="KW-0255">Endonuclease</keyword>
<proteinExistence type="inferred from homology"/>
<dbReference type="CDD" id="cd04453">
    <property type="entry name" value="S1_RNase_E"/>
    <property type="match status" value="1"/>
</dbReference>
<evidence type="ECO:0000256" key="13">
    <source>
        <dbReference type="ARBA" id="ARBA00022801"/>
    </source>
</evidence>
<keyword evidence="7" id="KW-0820">tRNA-binding</keyword>
<evidence type="ECO:0000256" key="14">
    <source>
        <dbReference type="ARBA" id="ARBA00022842"/>
    </source>
</evidence>
<dbReference type="GO" id="GO:0006364">
    <property type="term" value="P:rRNA processing"/>
    <property type="evidence" value="ECO:0007669"/>
    <property type="project" value="UniProtKB-KW"/>
</dbReference>
<comment type="similarity">
    <text evidence="3">Belongs to the RNase E/G family. RNase G subfamily.</text>
</comment>
<dbReference type="Pfam" id="PF10150">
    <property type="entry name" value="RNase_E_G"/>
    <property type="match status" value="1"/>
</dbReference>
<dbReference type="FunFam" id="2.40.50.140:FF:000028">
    <property type="entry name" value="Ribonuclease G"/>
    <property type="match status" value="1"/>
</dbReference>
<protein>
    <recommendedName>
        <fullName evidence="4">Ribonuclease G</fullName>
    </recommendedName>
</protein>
<evidence type="ECO:0000256" key="9">
    <source>
        <dbReference type="ARBA" id="ARBA00022722"/>
    </source>
</evidence>
<dbReference type="InterPro" id="IPR012340">
    <property type="entry name" value="NA-bd_OB-fold"/>
</dbReference>
<dbReference type="GO" id="GO:0004540">
    <property type="term" value="F:RNA nuclease activity"/>
    <property type="evidence" value="ECO:0007669"/>
    <property type="project" value="InterPro"/>
</dbReference>
<dbReference type="Gene3D" id="3.40.1260.20">
    <property type="entry name" value="Ribonuclease E, catalytic domain"/>
    <property type="match status" value="1"/>
</dbReference>
<dbReference type="GO" id="GO:0004519">
    <property type="term" value="F:endonuclease activity"/>
    <property type="evidence" value="ECO:0007669"/>
    <property type="project" value="UniProtKB-KW"/>
</dbReference>
<dbReference type="STRING" id="578942.SAMN05216289_105113"/>
<organism evidence="17 18">
    <name type="scientific">Dokdonella immobilis</name>
    <dbReference type="NCBI Taxonomy" id="578942"/>
    <lineage>
        <taxon>Bacteria</taxon>
        <taxon>Pseudomonadati</taxon>
        <taxon>Pseudomonadota</taxon>
        <taxon>Gammaproteobacteria</taxon>
        <taxon>Lysobacterales</taxon>
        <taxon>Rhodanobacteraceae</taxon>
        <taxon>Dokdonella</taxon>
    </lineage>
</organism>
<evidence type="ECO:0000256" key="12">
    <source>
        <dbReference type="ARBA" id="ARBA00022759"/>
    </source>
</evidence>
<dbReference type="InterPro" id="IPR048583">
    <property type="entry name" value="RNase_E_G_thioredoxin-like"/>
</dbReference>
<dbReference type="InterPro" id="IPR004659">
    <property type="entry name" value="RNase_E/G"/>
</dbReference>
<feature type="domain" description="S1 motif" evidence="16">
    <location>
        <begin position="79"/>
        <end position="164"/>
    </location>
</feature>
<dbReference type="PANTHER" id="PTHR30001:SF0">
    <property type="entry name" value="RIBONUCLEASE G"/>
    <property type="match status" value="1"/>
</dbReference>
<evidence type="ECO:0000256" key="10">
    <source>
        <dbReference type="ARBA" id="ARBA00022723"/>
    </source>
</evidence>
<dbReference type="GO" id="GO:0008033">
    <property type="term" value="P:tRNA processing"/>
    <property type="evidence" value="ECO:0007669"/>
    <property type="project" value="UniProtKB-KW"/>
</dbReference>
<keyword evidence="9" id="KW-0540">Nuclease</keyword>
<keyword evidence="11" id="KW-0699">rRNA-binding</keyword>
<dbReference type="Pfam" id="PF20833">
    <property type="entry name" value="RNase_E_G_Thio"/>
    <property type="match status" value="1"/>
</dbReference>
<evidence type="ECO:0000313" key="17">
    <source>
        <dbReference type="EMBL" id="SFN14130.1"/>
    </source>
</evidence>
<keyword evidence="5" id="KW-0963">Cytoplasm</keyword>
<evidence type="ECO:0000256" key="7">
    <source>
        <dbReference type="ARBA" id="ARBA00022555"/>
    </source>
</evidence>
<evidence type="ECO:0000256" key="6">
    <source>
        <dbReference type="ARBA" id="ARBA00022552"/>
    </source>
</evidence>
<dbReference type="GO" id="GO:0000049">
    <property type="term" value="F:tRNA binding"/>
    <property type="evidence" value="ECO:0007669"/>
    <property type="project" value="UniProtKB-KW"/>
</dbReference>
<keyword evidence="10" id="KW-0479">Metal-binding</keyword>
<dbReference type="InterPro" id="IPR003029">
    <property type="entry name" value="S1_domain"/>
</dbReference>
<dbReference type="Proteomes" id="UP000198575">
    <property type="component" value="Unassembled WGS sequence"/>
</dbReference>
<comment type="cofactor">
    <cofactor evidence="1">
        <name>Mg(2+)</name>
        <dbReference type="ChEBI" id="CHEBI:18420"/>
    </cofactor>
</comment>
<dbReference type="SUPFAM" id="SSF50249">
    <property type="entry name" value="Nucleic acid-binding proteins"/>
    <property type="match status" value="1"/>
</dbReference>
<keyword evidence="13" id="KW-0378">Hydrolase</keyword>
<dbReference type="GO" id="GO:0016787">
    <property type="term" value="F:hydrolase activity"/>
    <property type="evidence" value="ECO:0007669"/>
    <property type="project" value="UniProtKB-KW"/>
</dbReference>